<gene>
    <name evidence="3" type="ORF">CVT25_007857</name>
</gene>
<evidence type="ECO:0000256" key="2">
    <source>
        <dbReference type="SAM" id="MobiDB-lite"/>
    </source>
</evidence>
<name>A0A409XR54_PSICY</name>
<dbReference type="InParanoid" id="A0A409XR54"/>
<feature type="compositionally biased region" description="Low complexity" evidence="2">
    <location>
        <begin position="593"/>
        <end position="608"/>
    </location>
</feature>
<feature type="region of interest" description="Disordered" evidence="2">
    <location>
        <begin position="267"/>
        <end position="288"/>
    </location>
</feature>
<evidence type="ECO:0000313" key="4">
    <source>
        <dbReference type="Proteomes" id="UP000283269"/>
    </source>
</evidence>
<feature type="region of interest" description="Disordered" evidence="2">
    <location>
        <begin position="771"/>
        <end position="870"/>
    </location>
</feature>
<dbReference type="Gene3D" id="1.20.5.300">
    <property type="match status" value="1"/>
</dbReference>
<feature type="coiled-coil region" evidence="1">
    <location>
        <begin position="525"/>
        <end position="587"/>
    </location>
</feature>
<dbReference type="Proteomes" id="UP000283269">
    <property type="component" value="Unassembled WGS sequence"/>
</dbReference>
<sequence>MSNNTIFTNSDSLIGAMLHLDNLFQKGANNGNIVEVLKSQKKGLRNVLTAKEDSLFKETFAAHGNLFFWTPLYDYYSVFKNPDFNPAEFVAKYKKSCAEQRELHMTTTRAEGSDAGGGKESDKREEETVRSGEITQGGAGVGKDRGSARQDVGLGTDTEKRGEREMAGPAAIPVPVPVQGRPRPRPCPRAMQVMQINTNPVKAMAHGPGPQEASGSKGRPQLQKMSGSKPRAKPKPTQVRDAILDLSTSMGHHLLALQMFDVPEPASTHTFRHIAPPPPPTTSQQIRPPSIELSRMTITLQAKKASRALHPVAEDAEMDDGTDSDRHNRSARNKPAMDTALAKKCKRSAEPVDNNNNNNNKDDDAEGEDEDEEESTEDDDNDNDDPRFTKALPGSRRQIGTANRPTHPAPKCSNRTYAVMCLRCKRKKLECVHVEGCKSSGSCYYCALSHMACRTEDDKEGKKGKGKGKGKGKATKVEGKATAQMPAAKRARMDEMSRSAFNPALRYSDITLEDIERWRALDEIVPQLEDRIEKLEEVVAGQKRAMDKAREQLRKNTEVIQKFDDEIGDLCNAVADLEGRVARLQRQPPSAWTASTSSATISGSGTIADGAETAVPTTRPRSLPIAMPAPHNVEHDSAAHQAEVESLERSTANIAASAPASAPLPPLIPVIPLVPAQSPTVATDIAAAASHISSGPHVPPESVTPAQNPDSYLHRKFDPNHPSHGCIYHNVTGAVIWRYNSGPSTVATPAIEDVDMEQQQASLPAATLVSDQMQTEDDLQLESPPRAQRSTPTQSSASSQLSLPVATSSSEGYRSRPPYVSGFGADSALSMSTSNSQPVVVITRRPTPVSPLSHRRSLVDHDTEDEMDDE</sequence>
<organism evidence="3 4">
    <name type="scientific">Psilocybe cyanescens</name>
    <dbReference type="NCBI Taxonomy" id="93625"/>
    <lineage>
        <taxon>Eukaryota</taxon>
        <taxon>Fungi</taxon>
        <taxon>Dikarya</taxon>
        <taxon>Basidiomycota</taxon>
        <taxon>Agaricomycotina</taxon>
        <taxon>Agaricomycetes</taxon>
        <taxon>Agaricomycetidae</taxon>
        <taxon>Agaricales</taxon>
        <taxon>Agaricineae</taxon>
        <taxon>Strophariaceae</taxon>
        <taxon>Psilocybe</taxon>
    </lineage>
</organism>
<comment type="caution">
    <text evidence="3">The sequence shown here is derived from an EMBL/GenBank/DDBJ whole genome shotgun (WGS) entry which is preliminary data.</text>
</comment>
<proteinExistence type="predicted"/>
<feature type="compositionally biased region" description="Low complexity" evidence="2">
    <location>
        <begin position="838"/>
        <end position="851"/>
    </location>
</feature>
<feature type="compositionally biased region" description="Acidic residues" evidence="2">
    <location>
        <begin position="363"/>
        <end position="383"/>
    </location>
</feature>
<keyword evidence="4" id="KW-1185">Reference proteome</keyword>
<accession>A0A409XR54</accession>
<evidence type="ECO:0008006" key="5">
    <source>
        <dbReference type="Google" id="ProtNLM"/>
    </source>
</evidence>
<dbReference type="EMBL" id="NHYD01000809">
    <property type="protein sequence ID" value="PPQ93198.1"/>
    <property type="molecule type" value="Genomic_DNA"/>
</dbReference>
<reference evidence="3 4" key="1">
    <citation type="journal article" date="2018" name="Evol. Lett.">
        <title>Horizontal gene cluster transfer increased hallucinogenic mushroom diversity.</title>
        <authorList>
            <person name="Reynolds H.T."/>
            <person name="Vijayakumar V."/>
            <person name="Gluck-Thaler E."/>
            <person name="Korotkin H.B."/>
            <person name="Matheny P.B."/>
            <person name="Slot J.C."/>
        </authorList>
    </citation>
    <scope>NUCLEOTIDE SEQUENCE [LARGE SCALE GENOMIC DNA]</scope>
    <source>
        <strain evidence="3 4">2631</strain>
    </source>
</reference>
<protein>
    <recommendedName>
        <fullName evidence="5">Zn(2)-C6 fungal-type domain-containing protein</fullName>
    </recommendedName>
</protein>
<evidence type="ECO:0000256" key="1">
    <source>
        <dbReference type="SAM" id="Coils"/>
    </source>
</evidence>
<evidence type="ECO:0000313" key="3">
    <source>
        <dbReference type="EMBL" id="PPQ93198.1"/>
    </source>
</evidence>
<feature type="region of interest" description="Disordered" evidence="2">
    <location>
        <begin position="204"/>
        <end position="237"/>
    </location>
</feature>
<feature type="compositionally biased region" description="Polar residues" evidence="2">
    <location>
        <begin position="788"/>
        <end position="812"/>
    </location>
</feature>
<feature type="region of interest" description="Disordered" evidence="2">
    <location>
        <begin position="303"/>
        <end position="412"/>
    </location>
</feature>
<feature type="compositionally biased region" description="Basic and acidic residues" evidence="2">
    <location>
        <begin position="117"/>
        <end position="130"/>
    </location>
</feature>
<feature type="region of interest" description="Disordered" evidence="2">
    <location>
        <begin position="593"/>
        <end position="615"/>
    </location>
</feature>
<feature type="region of interest" description="Disordered" evidence="2">
    <location>
        <begin position="457"/>
        <end position="494"/>
    </location>
</feature>
<feature type="region of interest" description="Disordered" evidence="2">
    <location>
        <begin position="105"/>
        <end position="183"/>
    </location>
</feature>
<feature type="compositionally biased region" description="Basic residues" evidence="2">
    <location>
        <begin position="464"/>
        <end position="474"/>
    </location>
</feature>
<keyword evidence="1" id="KW-0175">Coiled coil</keyword>
<dbReference type="AlphaFoldDB" id="A0A409XR54"/>
<feature type="compositionally biased region" description="Basic and acidic residues" evidence="2">
    <location>
        <begin position="157"/>
        <end position="166"/>
    </location>
</feature>